<dbReference type="Pfam" id="PF00169">
    <property type="entry name" value="PH"/>
    <property type="match status" value="1"/>
</dbReference>
<feature type="domain" description="PH" evidence="12">
    <location>
        <begin position="351"/>
        <end position="446"/>
    </location>
</feature>
<accession>A0A836L2U8</accession>
<dbReference type="InterPro" id="IPR011009">
    <property type="entry name" value="Kinase-like_dom_sf"/>
</dbReference>
<evidence type="ECO:0000313" key="14">
    <source>
        <dbReference type="EMBL" id="KAG5495172.1"/>
    </source>
</evidence>
<comment type="catalytic activity">
    <reaction evidence="9">
        <text>L-seryl-[protein] + ATP = O-phospho-L-seryl-[protein] + ADP + H(+)</text>
        <dbReference type="Rhea" id="RHEA:17989"/>
        <dbReference type="Rhea" id="RHEA-COMP:9863"/>
        <dbReference type="Rhea" id="RHEA-COMP:11604"/>
        <dbReference type="ChEBI" id="CHEBI:15378"/>
        <dbReference type="ChEBI" id="CHEBI:29999"/>
        <dbReference type="ChEBI" id="CHEBI:30616"/>
        <dbReference type="ChEBI" id="CHEBI:83421"/>
        <dbReference type="ChEBI" id="CHEBI:456216"/>
        <dbReference type="EC" id="2.7.11.1"/>
    </reaction>
</comment>
<dbReference type="Proteomes" id="UP000674318">
    <property type="component" value="Unassembled WGS sequence"/>
</dbReference>
<evidence type="ECO:0000256" key="11">
    <source>
        <dbReference type="RuleBase" id="RU000304"/>
    </source>
</evidence>
<evidence type="ECO:0000256" key="8">
    <source>
        <dbReference type="ARBA" id="ARBA00047899"/>
    </source>
</evidence>
<dbReference type="InterPro" id="IPR017441">
    <property type="entry name" value="Protein_kinase_ATP_BS"/>
</dbReference>
<keyword evidence="6" id="KW-0418">Kinase</keyword>
<evidence type="ECO:0000256" key="7">
    <source>
        <dbReference type="ARBA" id="ARBA00022840"/>
    </source>
</evidence>
<dbReference type="Gene3D" id="2.30.29.30">
    <property type="entry name" value="Pleckstrin-homology domain (PH domain)/Phosphotyrosine-binding domain (PTB)"/>
    <property type="match status" value="1"/>
</dbReference>
<dbReference type="PROSITE" id="PS50011">
    <property type="entry name" value="PROTEIN_KINASE_DOM"/>
    <property type="match status" value="1"/>
</dbReference>
<dbReference type="InterPro" id="IPR000719">
    <property type="entry name" value="Prot_kinase_dom"/>
</dbReference>
<dbReference type="CDD" id="cd00821">
    <property type="entry name" value="PH"/>
    <property type="match status" value="1"/>
</dbReference>
<keyword evidence="15" id="KW-1185">Reference proteome</keyword>
<dbReference type="AlphaFoldDB" id="A0A836L2U8"/>
<dbReference type="CDD" id="cd08215">
    <property type="entry name" value="STKc_Nek"/>
    <property type="match status" value="1"/>
</dbReference>
<dbReference type="PROSITE" id="PS50003">
    <property type="entry name" value="PH_DOMAIN"/>
    <property type="match status" value="1"/>
</dbReference>
<evidence type="ECO:0000259" key="13">
    <source>
        <dbReference type="PROSITE" id="PS50011"/>
    </source>
</evidence>
<name>A0A836L2U8_9TRYP</name>
<evidence type="ECO:0000256" key="1">
    <source>
        <dbReference type="ARBA" id="ARBA00010886"/>
    </source>
</evidence>
<evidence type="ECO:0000313" key="15">
    <source>
        <dbReference type="Proteomes" id="UP000674318"/>
    </source>
</evidence>
<evidence type="ECO:0000256" key="5">
    <source>
        <dbReference type="ARBA" id="ARBA00022741"/>
    </source>
</evidence>
<dbReference type="GO" id="GO:0004674">
    <property type="term" value="F:protein serine/threonine kinase activity"/>
    <property type="evidence" value="ECO:0007669"/>
    <property type="project" value="UniProtKB-KW"/>
</dbReference>
<evidence type="ECO:0000256" key="10">
    <source>
        <dbReference type="PROSITE-ProRule" id="PRU10141"/>
    </source>
</evidence>
<dbReference type="Pfam" id="PF00069">
    <property type="entry name" value="Pkinase"/>
    <property type="match status" value="1"/>
</dbReference>
<dbReference type="Gene3D" id="1.10.510.10">
    <property type="entry name" value="Transferase(Phosphotransferase) domain 1"/>
    <property type="match status" value="1"/>
</dbReference>
<feature type="binding site" evidence="10">
    <location>
        <position position="65"/>
    </location>
    <ligand>
        <name>ATP</name>
        <dbReference type="ChEBI" id="CHEBI:30616"/>
    </ligand>
</feature>
<evidence type="ECO:0000256" key="3">
    <source>
        <dbReference type="ARBA" id="ARBA00022527"/>
    </source>
</evidence>
<keyword evidence="3 11" id="KW-0723">Serine/threonine-protein kinase</keyword>
<feature type="domain" description="Protein kinase" evidence="13">
    <location>
        <begin position="36"/>
        <end position="296"/>
    </location>
</feature>
<dbReference type="FunFam" id="1.10.510.10:FF:000535">
    <property type="entry name" value="Serine/threonine-protein kinase a"/>
    <property type="match status" value="1"/>
</dbReference>
<dbReference type="SMART" id="SM00233">
    <property type="entry name" value="PH"/>
    <property type="match status" value="1"/>
</dbReference>
<dbReference type="FunFam" id="3.30.200.20:FF:000097">
    <property type="entry name" value="Probable serine/threonine-protein kinase nek1"/>
    <property type="match status" value="1"/>
</dbReference>
<dbReference type="PANTHER" id="PTHR44899:SF3">
    <property type="entry name" value="SERINE_THREONINE-PROTEIN KINASE NEK1"/>
    <property type="match status" value="1"/>
</dbReference>
<dbReference type="RefSeq" id="XP_067754424.1">
    <property type="nucleotide sequence ID" value="XM_067898267.1"/>
</dbReference>
<dbReference type="SUPFAM" id="SSF50729">
    <property type="entry name" value="PH domain-like"/>
    <property type="match status" value="1"/>
</dbReference>
<dbReference type="KEGG" id="phet:94288344"/>
<dbReference type="OrthoDB" id="248923at2759"/>
<sequence length="448" mass="50547">MAEAIPVSSQQVPDSGEVEVQFKDILGPIGSKVCKYEKVRELGSGSFGKALLVRRVSDGQLLVAKRMDLAAMSDNDKKYATAEIQCLASCDHFAIIKYYEDFVAQPYMLIIMEFADAGDLNMQIKMRAKDGFLHFEEHEISYTFVQLAMAVDHIHRRRMLHRDIKGANIMLMTNGIIKLGDFGFSHQYENTVSDQVAQTFCGTPYYLAPELWNHQRYSKKADVWAMGILLFEMMALRRPFVGQGMRALSEAVMSNKRDCELPQQYSPSLRELCNIMLQTDPNRRPSCAQLLKLPHMVKLLLDFGTSVDNSQLVSDALKKRIHANIAEIHQTNANDPDAFTFVGHVGTVCSFVFYEGYVRKESGNTWKERFLVLRDGGLVISRHKGDKETKPLPVSFINSAVFVPEQSACSPGVFAINLIDTKTMWFQALPPETAEMWVHKIQQSIGVS</sequence>
<dbReference type="SUPFAM" id="SSF56112">
    <property type="entry name" value="Protein kinase-like (PK-like)"/>
    <property type="match status" value="1"/>
</dbReference>
<reference evidence="14 15" key="1">
    <citation type="submission" date="2021-02" db="EMBL/GenBank/DDBJ databases">
        <title>Porcisia hertigi Genome sequencing and assembly.</title>
        <authorList>
            <person name="Almutairi H."/>
            <person name="Gatherer D."/>
        </authorList>
    </citation>
    <scope>NUCLEOTIDE SEQUENCE [LARGE SCALE GENOMIC DNA]</scope>
    <source>
        <strain evidence="14 15">C119</strain>
    </source>
</reference>
<organism evidence="14 15">
    <name type="scientific">Porcisia hertigi</name>
    <dbReference type="NCBI Taxonomy" id="2761500"/>
    <lineage>
        <taxon>Eukaryota</taxon>
        <taxon>Discoba</taxon>
        <taxon>Euglenozoa</taxon>
        <taxon>Kinetoplastea</taxon>
        <taxon>Metakinetoplastina</taxon>
        <taxon>Trypanosomatida</taxon>
        <taxon>Trypanosomatidae</taxon>
        <taxon>Leishmaniinae</taxon>
        <taxon>Porcisia</taxon>
    </lineage>
</organism>
<comment type="caution">
    <text evidence="14">The sequence shown here is derived from an EMBL/GenBank/DDBJ whole genome shotgun (WGS) entry which is preliminary data.</text>
</comment>
<keyword evidence="4" id="KW-0808">Transferase</keyword>
<comment type="similarity">
    <text evidence="1">Belongs to the protein kinase superfamily. NEK Ser/Thr protein kinase family. NIMA subfamily.</text>
</comment>
<dbReference type="InterPro" id="IPR008271">
    <property type="entry name" value="Ser/Thr_kinase_AS"/>
</dbReference>
<dbReference type="InterPro" id="IPR001849">
    <property type="entry name" value="PH_domain"/>
</dbReference>
<gene>
    <name evidence="14" type="ORF">JKF63_02227</name>
</gene>
<dbReference type="EC" id="2.7.11.1" evidence="2"/>
<dbReference type="PROSITE" id="PS00108">
    <property type="entry name" value="PROTEIN_KINASE_ST"/>
    <property type="match status" value="1"/>
</dbReference>
<dbReference type="SMART" id="SM00220">
    <property type="entry name" value="S_TKc"/>
    <property type="match status" value="1"/>
</dbReference>
<dbReference type="InterPro" id="IPR051131">
    <property type="entry name" value="NEK_Ser/Thr_kinase_NIMA"/>
</dbReference>
<evidence type="ECO:0000256" key="2">
    <source>
        <dbReference type="ARBA" id="ARBA00012513"/>
    </source>
</evidence>
<dbReference type="GeneID" id="94288344"/>
<evidence type="ECO:0000259" key="12">
    <source>
        <dbReference type="PROSITE" id="PS50003"/>
    </source>
</evidence>
<dbReference type="EMBL" id="JAFJZO010000033">
    <property type="protein sequence ID" value="KAG5495172.1"/>
    <property type="molecule type" value="Genomic_DNA"/>
</dbReference>
<dbReference type="GO" id="GO:0005524">
    <property type="term" value="F:ATP binding"/>
    <property type="evidence" value="ECO:0007669"/>
    <property type="project" value="UniProtKB-UniRule"/>
</dbReference>
<keyword evidence="7 10" id="KW-0067">ATP-binding</keyword>
<evidence type="ECO:0000256" key="9">
    <source>
        <dbReference type="ARBA" id="ARBA00048679"/>
    </source>
</evidence>
<protein>
    <recommendedName>
        <fullName evidence="2">non-specific serine/threonine protein kinase</fullName>
        <ecNumber evidence="2">2.7.11.1</ecNumber>
    </recommendedName>
</protein>
<comment type="catalytic activity">
    <reaction evidence="8">
        <text>L-threonyl-[protein] + ATP = O-phospho-L-threonyl-[protein] + ADP + H(+)</text>
        <dbReference type="Rhea" id="RHEA:46608"/>
        <dbReference type="Rhea" id="RHEA-COMP:11060"/>
        <dbReference type="Rhea" id="RHEA-COMP:11605"/>
        <dbReference type="ChEBI" id="CHEBI:15378"/>
        <dbReference type="ChEBI" id="CHEBI:30013"/>
        <dbReference type="ChEBI" id="CHEBI:30616"/>
        <dbReference type="ChEBI" id="CHEBI:61977"/>
        <dbReference type="ChEBI" id="CHEBI:456216"/>
        <dbReference type="EC" id="2.7.11.1"/>
    </reaction>
</comment>
<dbReference type="PANTHER" id="PTHR44899">
    <property type="entry name" value="CAMK FAMILY PROTEIN KINASE"/>
    <property type="match status" value="1"/>
</dbReference>
<dbReference type="PROSITE" id="PS00107">
    <property type="entry name" value="PROTEIN_KINASE_ATP"/>
    <property type="match status" value="1"/>
</dbReference>
<keyword evidence="5 10" id="KW-0547">Nucleotide-binding</keyword>
<evidence type="ECO:0000256" key="4">
    <source>
        <dbReference type="ARBA" id="ARBA00022679"/>
    </source>
</evidence>
<dbReference type="InterPro" id="IPR011993">
    <property type="entry name" value="PH-like_dom_sf"/>
</dbReference>
<proteinExistence type="inferred from homology"/>
<evidence type="ECO:0000256" key="6">
    <source>
        <dbReference type="ARBA" id="ARBA00022777"/>
    </source>
</evidence>